<protein>
    <submittedName>
        <fullName evidence="1">Uncharacterized protein</fullName>
    </submittedName>
</protein>
<name>A1ZQL7_MICM2</name>
<gene>
    <name evidence="1" type="ORF">M23134_08341</name>
</gene>
<evidence type="ECO:0000313" key="1">
    <source>
        <dbReference type="EMBL" id="EAY27389.1"/>
    </source>
</evidence>
<organism evidence="1 2">
    <name type="scientific">Microscilla marina ATCC 23134</name>
    <dbReference type="NCBI Taxonomy" id="313606"/>
    <lineage>
        <taxon>Bacteria</taxon>
        <taxon>Pseudomonadati</taxon>
        <taxon>Bacteroidota</taxon>
        <taxon>Cytophagia</taxon>
        <taxon>Cytophagales</taxon>
        <taxon>Microscillaceae</taxon>
        <taxon>Microscilla</taxon>
    </lineage>
</organism>
<dbReference type="AlphaFoldDB" id="A1ZQL7"/>
<reference evidence="1 2" key="1">
    <citation type="submission" date="2007-01" db="EMBL/GenBank/DDBJ databases">
        <authorList>
            <person name="Haygood M."/>
            <person name="Podell S."/>
            <person name="Anderson C."/>
            <person name="Hopkinson B."/>
            <person name="Roe K."/>
            <person name="Barbeau K."/>
            <person name="Gaasterland T."/>
            <person name="Ferriera S."/>
            <person name="Johnson J."/>
            <person name="Kravitz S."/>
            <person name="Beeson K."/>
            <person name="Sutton G."/>
            <person name="Rogers Y.-H."/>
            <person name="Friedman R."/>
            <person name="Frazier M."/>
            <person name="Venter J.C."/>
        </authorList>
    </citation>
    <scope>NUCLEOTIDE SEQUENCE [LARGE SCALE GENOMIC DNA]</scope>
    <source>
        <strain evidence="1 2">ATCC 23134</strain>
    </source>
</reference>
<sequence>MVFFTDYKRIWLDKSLHPGLYIKCRATKKTTTTSFIKEVVVVFKQGIYV</sequence>
<dbReference type="EMBL" id="AAWS01000024">
    <property type="protein sequence ID" value="EAY27389.1"/>
    <property type="molecule type" value="Genomic_DNA"/>
</dbReference>
<proteinExistence type="predicted"/>
<comment type="caution">
    <text evidence="1">The sequence shown here is derived from an EMBL/GenBank/DDBJ whole genome shotgun (WGS) entry which is preliminary data.</text>
</comment>
<dbReference type="Proteomes" id="UP000004095">
    <property type="component" value="Unassembled WGS sequence"/>
</dbReference>
<accession>A1ZQL7</accession>
<keyword evidence="2" id="KW-1185">Reference proteome</keyword>
<evidence type="ECO:0000313" key="2">
    <source>
        <dbReference type="Proteomes" id="UP000004095"/>
    </source>
</evidence>